<sequence>MAARRTTTMRDMVLSMGLLTVIALLGAAFYFGFSFSPGGPTAGENPTADVTRGFDTSEASVGFPVLTPTGLPAAFQPSSFSRTAAGGSAPPAVRGGWLVDGERFITLIESSAPVADVLTAELGEQAEIGATGVVQAGGREWSLAVGRRDEAAWFLTVPAAQVPGGSGSGQLVYLITGTATPKAFQTLAAAVTAQLTAAG</sequence>
<proteinExistence type="predicted"/>
<dbReference type="AlphaFoldDB" id="A0A939C2S6"/>
<dbReference type="Proteomes" id="UP000663801">
    <property type="component" value="Unassembled WGS sequence"/>
</dbReference>
<dbReference type="InterPro" id="IPR025339">
    <property type="entry name" value="DUF4245"/>
</dbReference>
<keyword evidence="1" id="KW-1133">Transmembrane helix</keyword>
<evidence type="ECO:0000256" key="1">
    <source>
        <dbReference type="SAM" id="Phobius"/>
    </source>
</evidence>
<keyword evidence="3" id="KW-1185">Reference proteome</keyword>
<accession>A0A939C2S6</accession>
<keyword evidence="1" id="KW-0472">Membrane</keyword>
<protein>
    <submittedName>
        <fullName evidence="2">DUF4245 domain-containing protein</fullName>
    </submittedName>
</protein>
<dbReference type="Pfam" id="PF14030">
    <property type="entry name" value="DUF4245"/>
    <property type="match status" value="1"/>
</dbReference>
<dbReference type="RefSeq" id="WP_205257012.1">
    <property type="nucleotide sequence ID" value="NZ_BAAAPV010000001.1"/>
</dbReference>
<name>A0A939C2S6_9ACTN</name>
<comment type="caution">
    <text evidence="2">The sequence shown here is derived from an EMBL/GenBank/DDBJ whole genome shotgun (WGS) entry which is preliminary data.</text>
</comment>
<evidence type="ECO:0000313" key="3">
    <source>
        <dbReference type="Proteomes" id="UP000663801"/>
    </source>
</evidence>
<organism evidence="2 3">
    <name type="scientific">Nakamurella flavida</name>
    <dbReference type="NCBI Taxonomy" id="363630"/>
    <lineage>
        <taxon>Bacteria</taxon>
        <taxon>Bacillati</taxon>
        <taxon>Actinomycetota</taxon>
        <taxon>Actinomycetes</taxon>
        <taxon>Nakamurellales</taxon>
        <taxon>Nakamurellaceae</taxon>
        <taxon>Nakamurella</taxon>
    </lineage>
</organism>
<dbReference type="EMBL" id="JAERWL010000009">
    <property type="protein sequence ID" value="MBM9476895.1"/>
    <property type="molecule type" value="Genomic_DNA"/>
</dbReference>
<reference evidence="2" key="1">
    <citation type="submission" date="2021-01" db="EMBL/GenBank/DDBJ databases">
        <title>KCTC 19127 draft genome.</title>
        <authorList>
            <person name="An D."/>
        </authorList>
    </citation>
    <scope>NUCLEOTIDE SEQUENCE</scope>
    <source>
        <strain evidence="2">KCTC 19127</strain>
    </source>
</reference>
<evidence type="ECO:0000313" key="2">
    <source>
        <dbReference type="EMBL" id="MBM9476895.1"/>
    </source>
</evidence>
<gene>
    <name evidence="2" type="ORF">JL107_10595</name>
</gene>
<feature type="transmembrane region" description="Helical" evidence="1">
    <location>
        <begin position="12"/>
        <end position="33"/>
    </location>
</feature>
<keyword evidence="1" id="KW-0812">Transmembrane</keyword>